<dbReference type="Proteomes" id="UP000230025">
    <property type="component" value="Unassembled WGS sequence"/>
</dbReference>
<dbReference type="PANTHER" id="PTHR36566:SF1">
    <property type="entry name" value="PYRIDINIUM-3,5-BISTHIOCARBOXYLIC ACID MONONUCLEOTIDE NICKEL INSERTION PROTEIN"/>
    <property type="match status" value="1"/>
</dbReference>
<reference evidence="3" key="1">
    <citation type="submission" date="2017-09" db="EMBL/GenBank/DDBJ databases">
        <title>Depth-based differentiation of microbial function through sediment-hosted aquifers and enrichment of novel symbionts in the deep terrestrial subsurface.</title>
        <authorList>
            <person name="Probst A.J."/>
            <person name="Ladd B."/>
            <person name="Jarett J.K."/>
            <person name="Geller-Mcgrath D.E."/>
            <person name="Sieber C.M.K."/>
            <person name="Emerson J.B."/>
            <person name="Anantharaman K."/>
            <person name="Thomas B.C."/>
            <person name="Malmstrom R."/>
            <person name="Stieglmeier M."/>
            <person name="Klingl A."/>
            <person name="Woyke T."/>
            <person name="Ryan C.M."/>
            <person name="Banfield J.F."/>
        </authorList>
    </citation>
    <scope>NUCLEOTIDE SEQUENCE [LARGE SCALE GENOMIC DNA]</scope>
</reference>
<evidence type="ECO:0000313" key="2">
    <source>
        <dbReference type="EMBL" id="PIW33584.1"/>
    </source>
</evidence>
<name>A0A2M7GYL9_9BACT</name>
<protein>
    <recommendedName>
        <fullName evidence="4">TIGR00299 family protein</fullName>
    </recommendedName>
</protein>
<dbReference type="Pfam" id="PF01969">
    <property type="entry name" value="Ni_insertion"/>
    <property type="match status" value="1"/>
</dbReference>
<comment type="caution">
    <text evidence="2">The sequence shown here is derived from an EMBL/GenBank/DDBJ whole genome shotgun (WGS) entry which is preliminary data.</text>
</comment>
<evidence type="ECO:0008006" key="4">
    <source>
        <dbReference type="Google" id="ProtNLM"/>
    </source>
</evidence>
<evidence type="ECO:0000313" key="3">
    <source>
        <dbReference type="Proteomes" id="UP000230025"/>
    </source>
</evidence>
<dbReference type="PANTHER" id="PTHR36566">
    <property type="entry name" value="NICKEL INSERTION PROTEIN-RELATED"/>
    <property type="match status" value="1"/>
</dbReference>
<dbReference type="InterPro" id="IPR002822">
    <property type="entry name" value="Ni_insertion"/>
</dbReference>
<dbReference type="EMBL" id="PFFY01000178">
    <property type="protein sequence ID" value="PIW33584.1"/>
    <property type="molecule type" value="Genomic_DNA"/>
</dbReference>
<dbReference type="AlphaFoldDB" id="A0A2M7GYL9"/>
<evidence type="ECO:0000256" key="1">
    <source>
        <dbReference type="ARBA" id="ARBA00022596"/>
    </source>
</evidence>
<gene>
    <name evidence="2" type="ORF">COW28_03785</name>
</gene>
<sequence length="148" mass="17102">MGKETVTILETSLDDLNPLFFENLFARLFQAGALDVTLTPLLMKKQRPGYKLTVLAKKEKTNNLIRTIFAETTTFGIRIREEKRIVLERRIRKIKTRYGEIRCKVGYYQEEVMSISPEYEDCKNTAAKLKIPLKVIYEEVKVIGAGKL</sequence>
<accession>A0A2M7GYL9</accession>
<keyword evidence="1" id="KW-0533">Nickel</keyword>
<proteinExistence type="predicted"/>
<dbReference type="Gene3D" id="3.30.70.1380">
    <property type="entry name" value="Transcriptional regulatory protein pf0864 domain like"/>
    <property type="match status" value="1"/>
</dbReference>
<organism evidence="2 3">
    <name type="scientific">bacterium (Candidatus Ratteibacteria) CG15_BIG_FIL_POST_REV_8_21_14_020_41_12</name>
    <dbReference type="NCBI Taxonomy" id="2014291"/>
    <lineage>
        <taxon>Bacteria</taxon>
        <taxon>Candidatus Ratteibacteria</taxon>
    </lineage>
</organism>